<dbReference type="PRINTS" id="PR00080">
    <property type="entry name" value="SDRFAMILY"/>
</dbReference>
<evidence type="ECO:0000256" key="2">
    <source>
        <dbReference type="ARBA" id="ARBA00023002"/>
    </source>
</evidence>
<keyword evidence="6" id="KW-1185">Reference proteome</keyword>
<dbReference type="InterPro" id="IPR057326">
    <property type="entry name" value="KR_dom"/>
</dbReference>
<comment type="caution">
    <text evidence="5">The sequence shown here is derived from an EMBL/GenBank/DDBJ whole genome shotgun (WGS) entry which is preliminary data.</text>
</comment>
<dbReference type="PANTHER" id="PTHR44196">
    <property type="entry name" value="DEHYDROGENASE/REDUCTASE SDR FAMILY MEMBER 7B"/>
    <property type="match status" value="1"/>
</dbReference>
<dbReference type="GO" id="GO:0016020">
    <property type="term" value="C:membrane"/>
    <property type="evidence" value="ECO:0007669"/>
    <property type="project" value="TreeGrafter"/>
</dbReference>
<accession>A0A5B2VRA2</accession>
<dbReference type="PRINTS" id="PR00081">
    <property type="entry name" value="GDHRDH"/>
</dbReference>
<dbReference type="EMBL" id="VUOC01000004">
    <property type="protein sequence ID" value="KAA2240762.1"/>
    <property type="molecule type" value="Genomic_DNA"/>
</dbReference>
<dbReference type="PROSITE" id="PS00061">
    <property type="entry name" value="ADH_SHORT"/>
    <property type="match status" value="1"/>
</dbReference>
<protein>
    <submittedName>
        <fullName evidence="5">SDR family NAD(P)-dependent oxidoreductase</fullName>
    </submittedName>
</protein>
<gene>
    <name evidence="5" type="ORF">F0L74_32000</name>
</gene>
<evidence type="ECO:0000256" key="3">
    <source>
        <dbReference type="RuleBase" id="RU000363"/>
    </source>
</evidence>
<dbReference type="Proteomes" id="UP000324611">
    <property type="component" value="Unassembled WGS sequence"/>
</dbReference>
<dbReference type="Pfam" id="PF00106">
    <property type="entry name" value="adh_short"/>
    <property type="match status" value="1"/>
</dbReference>
<reference evidence="5 6" key="2">
    <citation type="submission" date="2019-09" db="EMBL/GenBank/DDBJ databases">
        <authorList>
            <person name="Jin C."/>
        </authorList>
    </citation>
    <scope>NUCLEOTIDE SEQUENCE [LARGE SCALE GENOMIC DNA]</scope>
    <source>
        <strain evidence="5 6">BN140078</strain>
    </source>
</reference>
<dbReference type="PANTHER" id="PTHR44196:SF1">
    <property type="entry name" value="DEHYDROGENASE_REDUCTASE SDR FAMILY MEMBER 7B"/>
    <property type="match status" value="1"/>
</dbReference>
<evidence type="ECO:0000259" key="4">
    <source>
        <dbReference type="SMART" id="SM00822"/>
    </source>
</evidence>
<dbReference type="SUPFAM" id="SSF51735">
    <property type="entry name" value="NAD(P)-binding Rossmann-fold domains"/>
    <property type="match status" value="1"/>
</dbReference>
<name>A0A5B2VRA2_9BACT</name>
<comment type="similarity">
    <text evidence="1 3">Belongs to the short-chain dehydrogenases/reductases (SDR) family.</text>
</comment>
<dbReference type="Gene3D" id="3.40.50.720">
    <property type="entry name" value="NAD(P)-binding Rossmann-like Domain"/>
    <property type="match status" value="1"/>
</dbReference>
<keyword evidence="2" id="KW-0560">Oxidoreductase</keyword>
<dbReference type="RefSeq" id="WP_149841940.1">
    <property type="nucleotide sequence ID" value="NZ_VUOC01000004.1"/>
</dbReference>
<proteinExistence type="inferred from homology"/>
<dbReference type="InterPro" id="IPR002347">
    <property type="entry name" value="SDR_fam"/>
</dbReference>
<dbReference type="GO" id="GO:0016491">
    <property type="term" value="F:oxidoreductase activity"/>
    <property type="evidence" value="ECO:0007669"/>
    <property type="project" value="UniProtKB-KW"/>
</dbReference>
<dbReference type="AlphaFoldDB" id="A0A5B2VRA2"/>
<evidence type="ECO:0000256" key="1">
    <source>
        <dbReference type="ARBA" id="ARBA00006484"/>
    </source>
</evidence>
<evidence type="ECO:0000313" key="6">
    <source>
        <dbReference type="Proteomes" id="UP000324611"/>
    </source>
</evidence>
<reference evidence="5 6" key="1">
    <citation type="submission" date="2019-09" db="EMBL/GenBank/DDBJ databases">
        <title>Chitinophaga ginsengihumi sp. nov., isolated from soil of ginseng rhizosphere.</title>
        <authorList>
            <person name="Lee J."/>
        </authorList>
    </citation>
    <scope>NUCLEOTIDE SEQUENCE [LARGE SCALE GENOMIC DNA]</scope>
    <source>
        <strain evidence="5 6">BN140078</strain>
    </source>
</reference>
<sequence length="245" mass="26377">MNTQHNTVLITGGGTGIGFEIAKQFSEQGNKVIIAARNAERLNKAAAQLKNVTAIACDLTNDADFNRLVEQIKTSFGDLNILVNNSGLSIPQDITQQGNVYENAKKEIDLNYLAPIRLIEQLLPVLKKQPQAAIINVTSIVTLAPWALAPTYSGTKAALQAYTRLLRLALQGTNVQVMEVLPPLTDTDMTTGIDMPKFPASGVAAATLEGLANNTEVVRAGATAQFYDMFLQSPDTAFNYINGVQ</sequence>
<feature type="domain" description="Ketoreductase" evidence="4">
    <location>
        <begin position="6"/>
        <end position="187"/>
    </location>
</feature>
<organism evidence="5 6">
    <name type="scientific">Chitinophaga agrisoli</name>
    <dbReference type="NCBI Taxonomy" id="2607653"/>
    <lineage>
        <taxon>Bacteria</taxon>
        <taxon>Pseudomonadati</taxon>
        <taxon>Bacteroidota</taxon>
        <taxon>Chitinophagia</taxon>
        <taxon>Chitinophagales</taxon>
        <taxon>Chitinophagaceae</taxon>
        <taxon>Chitinophaga</taxon>
    </lineage>
</organism>
<dbReference type="InterPro" id="IPR020904">
    <property type="entry name" value="Sc_DH/Rdtase_CS"/>
</dbReference>
<dbReference type="InterPro" id="IPR036291">
    <property type="entry name" value="NAD(P)-bd_dom_sf"/>
</dbReference>
<evidence type="ECO:0000313" key="5">
    <source>
        <dbReference type="EMBL" id="KAA2240762.1"/>
    </source>
</evidence>
<dbReference type="SMART" id="SM00822">
    <property type="entry name" value="PKS_KR"/>
    <property type="match status" value="1"/>
</dbReference>